<evidence type="ECO:0000313" key="1">
    <source>
        <dbReference type="EMBL" id="CAH2094492.1"/>
    </source>
</evidence>
<sequence length="93" mass="10710">MKTTRRIDTKLLSQYGLASRGLAFRGDNETLGSQNNGDYLGCLELLCQSLISYVKFDQYQTAAEENNPYANYKDTFERKQFRSKRITFFEGSS</sequence>
<dbReference type="Proteomes" id="UP001153954">
    <property type="component" value="Unassembled WGS sequence"/>
</dbReference>
<comment type="caution">
    <text evidence="1">The sequence shown here is derived from an EMBL/GenBank/DDBJ whole genome shotgun (WGS) entry which is preliminary data.</text>
</comment>
<protein>
    <submittedName>
        <fullName evidence="1">Uncharacterized protein</fullName>
    </submittedName>
</protein>
<name>A0AAU9U9J9_EUPED</name>
<proteinExistence type="predicted"/>
<dbReference type="AlphaFoldDB" id="A0AAU9U9J9"/>
<organism evidence="1 2">
    <name type="scientific">Euphydryas editha</name>
    <name type="common">Edith's checkerspot</name>
    <dbReference type="NCBI Taxonomy" id="104508"/>
    <lineage>
        <taxon>Eukaryota</taxon>
        <taxon>Metazoa</taxon>
        <taxon>Ecdysozoa</taxon>
        <taxon>Arthropoda</taxon>
        <taxon>Hexapoda</taxon>
        <taxon>Insecta</taxon>
        <taxon>Pterygota</taxon>
        <taxon>Neoptera</taxon>
        <taxon>Endopterygota</taxon>
        <taxon>Lepidoptera</taxon>
        <taxon>Glossata</taxon>
        <taxon>Ditrysia</taxon>
        <taxon>Papilionoidea</taxon>
        <taxon>Nymphalidae</taxon>
        <taxon>Nymphalinae</taxon>
        <taxon>Euphydryas</taxon>
    </lineage>
</organism>
<reference evidence="1" key="1">
    <citation type="submission" date="2022-03" db="EMBL/GenBank/DDBJ databases">
        <authorList>
            <person name="Tunstrom K."/>
        </authorList>
    </citation>
    <scope>NUCLEOTIDE SEQUENCE</scope>
</reference>
<evidence type="ECO:0000313" key="2">
    <source>
        <dbReference type="Proteomes" id="UP001153954"/>
    </source>
</evidence>
<keyword evidence="2" id="KW-1185">Reference proteome</keyword>
<accession>A0AAU9U9J9</accession>
<dbReference type="EMBL" id="CAKOGL010000014">
    <property type="protein sequence ID" value="CAH2094492.1"/>
    <property type="molecule type" value="Genomic_DNA"/>
</dbReference>
<gene>
    <name evidence="1" type="ORF">EEDITHA_LOCUS10050</name>
</gene>